<dbReference type="Proteomes" id="UP001430953">
    <property type="component" value="Unassembled WGS sequence"/>
</dbReference>
<feature type="signal peptide" evidence="1">
    <location>
        <begin position="1"/>
        <end position="21"/>
    </location>
</feature>
<comment type="caution">
    <text evidence="2">The sequence shown here is derived from an EMBL/GenBank/DDBJ whole genome shotgun (WGS) entry which is preliminary data.</text>
</comment>
<evidence type="ECO:0000313" key="2">
    <source>
        <dbReference type="EMBL" id="KAL0116018.1"/>
    </source>
</evidence>
<evidence type="ECO:0008006" key="4">
    <source>
        <dbReference type="Google" id="ProtNLM"/>
    </source>
</evidence>
<proteinExistence type="predicted"/>
<feature type="chain" id="PRO_5043385512" description="Secreted protein" evidence="1">
    <location>
        <begin position="22"/>
        <end position="120"/>
    </location>
</feature>
<name>A0AAW2FLF4_9HYME</name>
<protein>
    <recommendedName>
        <fullName evidence="4">Secreted protein</fullName>
    </recommendedName>
</protein>
<gene>
    <name evidence="2" type="ORF">PUN28_011112</name>
</gene>
<accession>A0AAW2FLF4</accession>
<keyword evidence="3" id="KW-1185">Reference proteome</keyword>
<keyword evidence="1" id="KW-0732">Signal</keyword>
<evidence type="ECO:0000313" key="3">
    <source>
        <dbReference type="Proteomes" id="UP001430953"/>
    </source>
</evidence>
<dbReference type="AlphaFoldDB" id="A0AAW2FLF4"/>
<organism evidence="2 3">
    <name type="scientific">Cardiocondyla obscurior</name>
    <dbReference type="NCBI Taxonomy" id="286306"/>
    <lineage>
        <taxon>Eukaryota</taxon>
        <taxon>Metazoa</taxon>
        <taxon>Ecdysozoa</taxon>
        <taxon>Arthropoda</taxon>
        <taxon>Hexapoda</taxon>
        <taxon>Insecta</taxon>
        <taxon>Pterygota</taxon>
        <taxon>Neoptera</taxon>
        <taxon>Endopterygota</taxon>
        <taxon>Hymenoptera</taxon>
        <taxon>Apocrita</taxon>
        <taxon>Aculeata</taxon>
        <taxon>Formicoidea</taxon>
        <taxon>Formicidae</taxon>
        <taxon>Myrmicinae</taxon>
        <taxon>Cardiocondyla</taxon>
    </lineage>
</organism>
<sequence length="120" mass="13333">MRHVTCWELIALIRCNVATLAARLATTVGVSFTATTRVEIKSYKINITSFFRLQPIVLKIRRRMVTRVCFILYDNLKALFDASHVNPSLGRNGYGDITNVGASGGRPCLPLIYPELPAPP</sequence>
<dbReference type="EMBL" id="JADYXP020000010">
    <property type="protein sequence ID" value="KAL0116018.1"/>
    <property type="molecule type" value="Genomic_DNA"/>
</dbReference>
<reference evidence="2 3" key="1">
    <citation type="submission" date="2023-03" db="EMBL/GenBank/DDBJ databases">
        <title>High recombination rates correlate with genetic variation in Cardiocondyla obscurior ants.</title>
        <authorList>
            <person name="Errbii M."/>
        </authorList>
    </citation>
    <scope>NUCLEOTIDE SEQUENCE [LARGE SCALE GENOMIC DNA]</scope>
    <source>
        <strain evidence="2">Alpha-2009</strain>
        <tissue evidence="2">Whole body</tissue>
    </source>
</reference>
<evidence type="ECO:0000256" key="1">
    <source>
        <dbReference type="SAM" id="SignalP"/>
    </source>
</evidence>